<dbReference type="EMBL" id="GBBM01006865">
    <property type="protein sequence ID" value="JAC28553.1"/>
    <property type="molecule type" value="mRNA"/>
</dbReference>
<feature type="chain" id="PRO_5001521729" evidence="1">
    <location>
        <begin position="28"/>
        <end position="171"/>
    </location>
</feature>
<organism evidence="2">
    <name type="scientific">Amblyomma triste</name>
    <name type="common">Neotropical tick</name>
    <dbReference type="NCBI Taxonomy" id="251400"/>
    <lineage>
        <taxon>Eukaryota</taxon>
        <taxon>Metazoa</taxon>
        <taxon>Ecdysozoa</taxon>
        <taxon>Arthropoda</taxon>
        <taxon>Chelicerata</taxon>
        <taxon>Arachnida</taxon>
        <taxon>Acari</taxon>
        <taxon>Parasitiformes</taxon>
        <taxon>Ixodida</taxon>
        <taxon>Ixodoidea</taxon>
        <taxon>Ixodidae</taxon>
        <taxon>Amblyomminae</taxon>
        <taxon>Amblyomma</taxon>
    </lineage>
</organism>
<keyword evidence="1" id="KW-0732">Signal</keyword>
<evidence type="ECO:0000313" key="2">
    <source>
        <dbReference type="EMBL" id="JAC28553.1"/>
    </source>
</evidence>
<feature type="signal peptide" evidence="1">
    <location>
        <begin position="1"/>
        <end position="27"/>
    </location>
</feature>
<accession>A0A023G6T7</accession>
<evidence type="ECO:0000256" key="1">
    <source>
        <dbReference type="SAM" id="SignalP"/>
    </source>
</evidence>
<protein>
    <submittedName>
        <fullName evidence="2">Putative secreted protein</fullName>
    </submittedName>
</protein>
<proteinExistence type="evidence at transcript level"/>
<sequence length="171" mass="18511">MSRIPIPVPALLFTFLVYGLCIRDCQSNSVGRASVSCDTLTSSKDVKPDKTCLCPGKPNMKRKDGTSCKKSAVREDNEKSARPGTCKDGVCVLRNFTKGCDESKAPEVKPGSQPPFGCVYYCDTTKGLFGFFKPGTVCEHKVNRTHYVKGVCKKTGEKVVCSEDVDGPPAC</sequence>
<name>A0A023G6T7_AMBTT</name>
<dbReference type="AlphaFoldDB" id="A0A023G6T7"/>
<reference evidence="2" key="1">
    <citation type="submission" date="2014-03" db="EMBL/GenBank/DDBJ databases">
        <title>The sialotranscriptome of Amblyomma triste, Amblyomma parvum and Amblyomma cajennense ticks, uncovered by 454-based RNA-seq.</title>
        <authorList>
            <person name="Garcia G.R."/>
            <person name="Gardinassi L.G."/>
            <person name="Ribeiro J.M."/>
            <person name="Anatriello E."/>
            <person name="Ferreira B.R."/>
            <person name="Moreira H.N."/>
            <person name="Mafra C."/>
            <person name="Olegario M.M."/>
            <person name="Szabo P.J."/>
            <person name="Miranda-Santos I.K."/>
            <person name="Maruyama S.R."/>
        </authorList>
    </citation>
    <scope>NUCLEOTIDE SEQUENCE</scope>
    <source>
        <strain evidence="2">Mato Grasso do Sul</strain>
        <tissue evidence="2">Salivary glands</tissue>
    </source>
</reference>